<gene>
    <name evidence="2" type="ORF">SSABA_v1c05300</name>
</gene>
<feature type="compositionally biased region" description="Polar residues" evidence="1">
    <location>
        <begin position="1"/>
        <end position="11"/>
    </location>
</feature>
<dbReference type="STRING" id="1276257.SSABA_v1c05300"/>
<reference evidence="2 3" key="1">
    <citation type="journal article" date="2014" name="Genome Biol. Evol.">
        <title>Molecular evolution of the substrate utilization strategies and putative virulence factors in mosquito-associated Spiroplasma species.</title>
        <authorList>
            <person name="Chang T.H."/>
            <person name="Lo W.S."/>
            <person name="Ku C."/>
            <person name="Chen L.L."/>
            <person name="Kuo C.H."/>
        </authorList>
    </citation>
    <scope>NUCLEOTIDE SEQUENCE [LARGE SCALE GENOMIC DNA]</scope>
    <source>
        <strain evidence="2">Ar-1343</strain>
    </source>
</reference>
<evidence type="ECO:0000313" key="2">
    <source>
        <dbReference type="EMBL" id="AHI53937.1"/>
    </source>
</evidence>
<evidence type="ECO:0000256" key="1">
    <source>
        <dbReference type="SAM" id="MobiDB-lite"/>
    </source>
</evidence>
<keyword evidence="3" id="KW-1185">Reference proteome</keyword>
<dbReference type="PATRIC" id="fig|1276257.3.peg.540"/>
<evidence type="ECO:0000313" key="3">
    <source>
        <dbReference type="Proteomes" id="UP000019265"/>
    </source>
</evidence>
<protein>
    <submittedName>
        <fullName evidence="2">Uncharacterized protein</fullName>
    </submittedName>
</protein>
<proteinExistence type="predicted"/>
<name>W6AA47_9MOLU</name>
<dbReference type="KEGG" id="ssab:SSABA_v1c05300"/>
<dbReference type="EMBL" id="CP006934">
    <property type="protein sequence ID" value="AHI53937.1"/>
    <property type="molecule type" value="Genomic_DNA"/>
</dbReference>
<organism evidence="2 3">
    <name type="scientific">Spiroplasma sabaudiense Ar-1343</name>
    <dbReference type="NCBI Taxonomy" id="1276257"/>
    <lineage>
        <taxon>Bacteria</taxon>
        <taxon>Bacillati</taxon>
        <taxon>Mycoplasmatota</taxon>
        <taxon>Mollicutes</taxon>
        <taxon>Entomoplasmatales</taxon>
        <taxon>Spiroplasmataceae</taxon>
        <taxon>Spiroplasma</taxon>
    </lineage>
</organism>
<sequence length="72" mass="8064">MATNLVLNQSSKNREKQPLSAKNSPRVVKSPKSAKNSHLSPKTEPKTLVIDINDFNNLKLNDFIKTVESDDE</sequence>
<dbReference type="Proteomes" id="UP000019265">
    <property type="component" value="Chromosome"/>
</dbReference>
<dbReference type="AlphaFoldDB" id="W6AA47"/>
<dbReference type="HOGENOM" id="CLU_2720334_0_0_14"/>
<feature type="region of interest" description="Disordered" evidence="1">
    <location>
        <begin position="1"/>
        <end position="45"/>
    </location>
</feature>
<accession>W6AA47</accession>